<gene>
    <name evidence="3" type="ORF">BN4615_P7956</name>
</gene>
<dbReference type="EMBL" id="LT559118">
    <property type="protein sequence ID" value="SBO98440.1"/>
    <property type="molecule type" value="Genomic_DNA"/>
</dbReference>
<dbReference type="RefSeq" id="WP_225267126.1">
    <property type="nucleotide sequence ID" value="NZ_CP084058.1"/>
</dbReference>
<feature type="compositionally biased region" description="Low complexity" evidence="1">
    <location>
        <begin position="1"/>
        <end position="34"/>
    </location>
</feature>
<evidence type="ECO:0000256" key="2">
    <source>
        <dbReference type="SAM" id="Phobius"/>
    </source>
</evidence>
<keyword evidence="2" id="KW-1133">Transmembrane helix</keyword>
<protein>
    <submittedName>
        <fullName evidence="3">Uncharacterized protein</fullName>
    </submittedName>
</protein>
<dbReference type="AlphaFoldDB" id="A0A1M4EI14"/>
<reference evidence="3" key="1">
    <citation type="submission" date="2016-04" db="EMBL/GenBank/DDBJ databases">
        <authorList>
            <person name="Evans L.H."/>
            <person name="Alamgir A."/>
            <person name="Owens N."/>
            <person name="Weber N.D."/>
            <person name="Virtaneva K."/>
            <person name="Barbian K."/>
            <person name="Babar A."/>
            <person name="Rosenke K."/>
        </authorList>
    </citation>
    <scope>NUCLEOTIDE SEQUENCE</scope>
    <source>
        <strain evidence="3">Nono1</strain>
    </source>
</reference>
<organism evidence="3">
    <name type="scientific">Nonomuraea gerenzanensis</name>
    <dbReference type="NCBI Taxonomy" id="93944"/>
    <lineage>
        <taxon>Bacteria</taxon>
        <taxon>Bacillati</taxon>
        <taxon>Actinomycetota</taxon>
        <taxon>Actinomycetes</taxon>
        <taxon>Streptosporangiales</taxon>
        <taxon>Streptosporangiaceae</taxon>
        <taxon>Nonomuraea</taxon>
    </lineage>
</organism>
<evidence type="ECO:0000313" key="3">
    <source>
        <dbReference type="EMBL" id="SBO98440.1"/>
    </source>
</evidence>
<proteinExistence type="predicted"/>
<accession>A0A1M4EI14</accession>
<keyword evidence="2" id="KW-0472">Membrane</keyword>
<sequence length="114" mass="13230">MGYPQQPQDPYGQQPYGQSGPQQPYLPQPYSQPYIPTPVPPQYGPVQYTRVREFNPVAAVVHVLLWIFVHSWLCLFTLGLWLLIAIPVTFIGWKVTKHMPVQQVHYQQPPYPPY</sequence>
<name>A0A1M4EI14_9ACTN</name>
<keyword evidence="2" id="KW-0812">Transmembrane</keyword>
<feature type="transmembrane region" description="Helical" evidence="2">
    <location>
        <begin position="63"/>
        <end position="93"/>
    </location>
</feature>
<feature type="region of interest" description="Disordered" evidence="1">
    <location>
        <begin position="1"/>
        <end position="38"/>
    </location>
</feature>
<evidence type="ECO:0000256" key="1">
    <source>
        <dbReference type="SAM" id="MobiDB-lite"/>
    </source>
</evidence>